<evidence type="ECO:0000313" key="3">
    <source>
        <dbReference type="Proteomes" id="UP001595075"/>
    </source>
</evidence>
<proteinExistence type="predicted"/>
<protein>
    <submittedName>
        <fullName evidence="2">Uncharacterized protein</fullName>
    </submittedName>
</protein>
<dbReference type="EMBL" id="JAZHXI010000016">
    <property type="protein sequence ID" value="KAL2062979.1"/>
    <property type="molecule type" value="Genomic_DNA"/>
</dbReference>
<feature type="non-terminal residue" evidence="2">
    <location>
        <position position="91"/>
    </location>
</feature>
<keyword evidence="3" id="KW-1185">Reference proteome</keyword>
<reference evidence="2 3" key="1">
    <citation type="journal article" date="2024" name="Commun. Biol.">
        <title>Comparative genomic analysis of thermophilic fungi reveals convergent evolutionary adaptations and gene losses.</title>
        <authorList>
            <person name="Steindorff A.S."/>
            <person name="Aguilar-Pontes M.V."/>
            <person name="Robinson A.J."/>
            <person name="Andreopoulos B."/>
            <person name="LaButti K."/>
            <person name="Kuo A."/>
            <person name="Mondo S."/>
            <person name="Riley R."/>
            <person name="Otillar R."/>
            <person name="Haridas S."/>
            <person name="Lipzen A."/>
            <person name="Grimwood J."/>
            <person name="Schmutz J."/>
            <person name="Clum A."/>
            <person name="Reid I.D."/>
            <person name="Moisan M.C."/>
            <person name="Butler G."/>
            <person name="Nguyen T.T.M."/>
            <person name="Dewar K."/>
            <person name="Conant G."/>
            <person name="Drula E."/>
            <person name="Henrissat B."/>
            <person name="Hansel C."/>
            <person name="Singer S."/>
            <person name="Hutchinson M.I."/>
            <person name="de Vries R.P."/>
            <person name="Natvig D.O."/>
            <person name="Powell A.J."/>
            <person name="Tsang A."/>
            <person name="Grigoriev I.V."/>
        </authorList>
    </citation>
    <scope>NUCLEOTIDE SEQUENCE [LARGE SCALE GENOMIC DNA]</scope>
    <source>
        <strain evidence="2 3">CBS 494.80</strain>
    </source>
</reference>
<sequence>MPMQDRSQRSKEAARASPFLRQGQGFLLTFPRTQAPQAPAQENGRPDKASKYFFEKPPGCRQTILYCHMVDPDTMQYLRGLLRSIMGRDQL</sequence>
<feature type="compositionally biased region" description="Basic and acidic residues" evidence="1">
    <location>
        <begin position="44"/>
        <end position="53"/>
    </location>
</feature>
<accession>A0ABR4BZ88</accession>
<comment type="caution">
    <text evidence="2">The sequence shown here is derived from an EMBL/GenBank/DDBJ whole genome shotgun (WGS) entry which is preliminary data.</text>
</comment>
<dbReference type="Proteomes" id="UP001595075">
    <property type="component" value="Unassembled WGS sequence"/>
</dbReference>
<name>A0ABR4BZ88_9HELO</name>
<organism evidence="2 3">
    <name type="scientific">Oculimacula yallundae</name>
    <dbReference type="NCBI Taxonomy" id="86028"/>
    <lineage>
        <taxon>Eukaryota</taxon>
        <taxon>Fungi</taxon>
        <taxon>Dikarya</taxon>
        <taxon>Ascomycota</taxon>
        <taxon>Pezizomycotina</taxon>
        <taxon>Leotiomycetes</taxon>
        <taxon>Helotiales</taxon>
        <taxon>Ploettnerulaceae</taxon>
        <taxon>Oculimacula</taxon>
    </lineage>
</organism>
<evidence type="ECO:0000313" key="2">
    <source>
        <dbReference type="EMBL" id="KAL2062979.1"/>
    </source>
</evidence>
<feature type="region of interest" description="Disordered" evidence="1">
    <location>
        <begin position="1"/>
        <end position="53"/>
    </location>
</feature>
<gene>
    <name evidence="2" type="ORF">VTL71DRAFT_6051</name>
</gene>
<feature type="compositionally biased region" description="Basic and acidic residues" evidence="1">
    <location>
        <begin position="1"/>
        <end position="14"/>
    </location>
</feature>
<evidence type="ECO:0000256" key="1">
    <source>
        <dbReference type="SAM" id="MobiDB-lite"/>
    </source>
</evidence>